<dbReference type="eggNOG" id="COG2310">
    <property type="taxonomic scope" value="Bacteria"/>
</dbReference>
<dbReference type="Proteomes" id="UP000004095">
    <property type="component" value="Unassembled WGS sequence"/>
</dbReference>
<dbReference type="AlphaFoldDB" id="A2A0B9"/>
<dbReference type="Pfam" id="PF02342">
    <property type="entry name" value="TerD"/>
    <property type="match status" value="1"/>
</dbReference>
<dbReference type="PANTHER" id="PTHR32097">
    <property type="entry name" value="CAMP-BINDING PROTEIN 1-RELATED"/>
    <property type="match status" value="1"/>
</dbReference>
<dbReference type="GO" id="GO:0046690">
    <property type="term" value="P:response to tellurium ion"/>
    <property type="evidence" value="ECO:0007669"/>
    <property type="project" value="UniProtKB-KW"/>
</dbReference>
<keyword evidence="1" id="KW-0778">Tellurium resistance</keyword>
<dbReference type="EMBL" id="AAWS01000096">
    <property type="protein sequence ID" value="EAY23935.1"/>
    <property type="molecule type" value="Genomic_DNA"/>
</dbReference>
<dbReference type="InterPro" id="IPR051324">
    <property type="entry name" value="Stress/Tellurium_Resist"/>
</dbReference>
<gene>
    <name evidence="3" type="ORF">M23134_00365</name>
</gene>
<evidence type="ECO:0000313" key="3">
    <source>
        <dbReference type="EMBL" id="EAY23935.1"/>
    </source>
</evidence>
<dbReference type="InterPro" id="IPR003325">
    <property type="entry name" value="TerD"/>
</dbReference>
<feature type="domain" description="TerD" evidence="2">
    <location>
        <begin position="4"/>
        <end position="127"/>
    </location>
</feature>
<reference evidence="3 4" key="1">
    <citation type="submission" date="2007-01" db="EMBL/GenBank/DDBJ databases">
        <authorList>
            <person name="Haygood M."/>
            <person name="Podell S."/>
            <person name="Anderson C."/>
            <person name="Hopkinson B."/>
            <person name="Roe K."/>
            <person name="Barbeau K."/>
            <person name="Gaasterland T."/>
            <person name="Ferriera S."/>
            <person name="Johnson J."/>
            <person name="Kravitz S."/>
            <person name="Beeson K."/>
            <person name="Sutton G."/>
            <person name="Rogers Y.-H."/>
            <person name="Friedman R."/>
            <person name="Frazier M."/>
            <person name="Venter J.C."/>
        </authorList>
    </citation>
    <scope>NUCLEOTIDE SEQUENCE [LARGE SCALE GENOMIC DNA]</scope>
    <source>
        <strain evidence="3 4">ATCC 23134</strain>
    </source>
</reference>
<proteinExistence type="predicted"/>
<accession>A2A0B9</accession>
<evidence type="ECO:0000259" key="2">
    <source>
        <dbReference type="Pfam" id="PF02342"/>
    </source>
</evidence>
<name>A2A0B9_MICM2</name>
<sequence length="142" mass="16592">MIETIYYHNLRSEDRAIVHSGDDRVGDWDGDDDLDNEIIKINLNKVSKRVDQIVFYLNSYNGQDFAKIPYSKIRIFEGNEEQVDAVFATYNLSFKFSFTGYVSMVMGKLKRDGDKWKFFTIGEPIKTSKIQETIPLIQQKYL</sequence>
<evidence type="ECO:0000256" key="1">
    <source>
        <dbReference type="ARBA" id="ARBA00022686"/>
    </source>
</evidence>
<protein>
    <submittedName>
        <fullName evidence="3">TerX</fullName>
    </submittedName>
</protein>
<keyword evidence="4" id="KW-1185">Reference proteome</keyword>
<evidence type="ECO:0000313" key="4">
    <source>
        <dbReference type="Proteomes" id="UP000004095"/>
    </source>
</evidence>
<dbReference type="PANTHER" id="PTHR32097:SF17">
    <property type="entry name" value="CAMP-BINDING PROTEIN 1-RELATED"/>
    <property type="match status" value="1"/>
</dbReference>
<organism evidence="3 4">
    <name type="scientific">Microscilla marina ATCC 23134</name>
    <dbReference type="NCBI Taxonomy" id="313606"/>
    <lineage>
        <taxon>Bacteria</taxon>
        <taxon>Pseudomonadati</taxon>
        <taxon>Bacteroidota</taxon>
        <taxon>Cytophagia</taxon>
        <taxon>Cytophagales</taxon>
        <taxon>Microscillaceae</taxon>
        <taxon>Microscilla</taxon>
    </lineage>
</organism>
<dbReference type="Gene3D" id="2.60.60.30">
    <property type="entry name" value="sav2460 like domains"/>
    <property type="match status" value="1"/>
</dbReference>
<comment type="caution">
    <text evidence="3">The sequence shown here is derived from an EMBL/GenBank/DDBJ whole genome shotgun (WGS) entry which is preliminary data.</text>
</comment>
<dbReference type="CDD" id="cd06974">
    <property type="entry name" value="TerD_like"/>
    <property type="match status" value="1"/>
</dbReference>